<protein>
    <submittedName>
        <fullName evidence="2">Uncharacterized protein</fullName>
    </submittedName>
</protein>
<sequence length="446" mass="46887">MQLLFSSQQLALGLNSTPRDSRPTNNPQLPNSPTQLIFDSIMAPSKSTNFRTYEAQTRLLAAVIATANPKLDFNELAKHAGSNCTPSSIDHRLRPLKQLAQLQRTWLAAGKDPADLPTEKAAIQKLFGESTPAGLEWQFRDIKKLGKAQQAAVSKGESPVNVMGEVMGKRGAGSAVSTPSGRASKHAAAPTPGSRASTITMGTAASSARKRKAKANYNLAEDSNEVSDEDSDYSAKDVDLEATPSRKRNRQLGNGNPAAAMGGTSNGTPRVSNLPVGNGAQLFAAQPQQQDPVDSIAAGSPRAPQARIPAHLNVSPRKDIPVPHEVIDLSGGSPDAVSTMPMAGMSHVQHQQPHPHTIKAKLPVHNANTQDSTNGFTSSHTSSHAAGAAAFSFDGAGDGDDPFAGHDGYAPPSGFSTARDHASFVSHAFEDGYHDGYGQPTSDDEC</sequence>
<dbReference type="GeneID" id="70177354"/>
<gene>
    <name evidence="2" type="ORF">B0I36DRAFT_106732</name>
</gene>
<name>A0A9P8Y9P1_9PEZI</name>
<evidence type="ECO:0000313" key="3">
    <source>
        <dbReference type="Proteomes" id="UP000756346"/>
    </source>
</evidence>
<feature type="compositionally biased region" description="Acidic residues" evidence="1">
    <location>
        <begin position="222"/>
        <end position="232"/>
    </location>
</feature>
<feature type="compositionally biased region" description="Polar residues" evidence="1">
    <location>
        <begin position="194"/>
        <end position="203"/>
    </location>
</feature>
<evidence type="ECO:0000256" key="1">
    <source>
        <dbReference type="SAM" id="MobiDB-lite"/>
    </source>
</evidence>
<accession>A0A9P8Y9P1</accession>
<dbReference type="OrthoDB" id="4828117at2759"/>
<dbReference type="AlphaFoldDB" id="A0A9P8Y9P1"/>
<proteinExistence type="predicted"/>
<organism evidence="2 3">
    <name type="scientific">Microdochium trichocladiopsis</name>
    <dbReference type="NCBI Taxonomy" id="1682393"/>
    <lineage>
        <taxon>Eukaryota</taxon>
        <taxon>Fungi</taxon>
        <taxon>Dikarya</taxon>
        <taxon>Ascomycota</taxon>
        <taxon>Pezizomycotina</taxon>
        <taxon>Sordariomycetes</taxon>
        <taxon>Xylariomycetidae</taxon>
        <taxon>Xylariales</taxon>
        <taxon>Microdochiaceae</taxon>
        <taxon>Microdochium</taxon>
    </lineage>
</organism>
<dbReference type="EMBL" id="JAGTJQ010000004">
    <property type="protein sequence ID" value="KAH7033261.1"/>
    <property type="molecule type" value="Genomic_DNA"/>
</dbReference>
<dbReference type="Proteomes" id="UP000756346">
    <property type="component" value="Unassembled WGS sequence"/>
</dbReference>
<evidence type="ECO:0000313" key="2">
    <source>
        <dbReference type="EMBL" id="KAH7033261.1"/>
    </source>
</evidence>
<feature type="region of interest" description="Disordered" evidence="1">
    <location>
        <begin position="170"/>
        <end position="309"/>
    </location>
</feature>
<reference evidence="2" key="1">
    <citation type="journal article" date="2021" name="Nat. Commun.">
        <title>Genetic determinants of endophytism in the Arabidopsis root mycobiome.</title>
        <authorList>
            <person name="Mesny F."/>
            <person name="Miyauchi S."/>
            <person name="Thiergart T."/>
            <person name="Pickel B."/>
            <person name="Atanasova L."/>
            <person name="Karlsson M."/>
            <person name="Huettel B."/>
            <person name="Barry K.W."/>
            <person name="Haridas S."/>
            <person name="Chen C."/>
            <person name="Bauer D."/>
            <person name="Andreopoulos W."/>
            <person name="Pangilinan J."/>
            <person name="LaButti K."/>
            <person name="Riley R."/>
            <person name="Lipzen A."/>
            <person name="Clum A."/>
            <person name="Drula E."/>
            <person name="Henrissat B."/>
            <person name="Kohler A."/>
            <person name="Grigoriev I.V."/>
            <person name="Martin F.M."/>
            <person name="Hacquard S."/>
        </authorList>
    </citation>
    <scope>NUCLEOTIDE SEQUENCE</scope>
    <source>
        <strain evidence="2">MPI-CAGE-CH-0230</strain>
    </source>
</reference>
<keyword evidence="3" id="KW-1185">Reference proteome</keyword>
<comment type="caution">
    <text evidence="2">The sequence shown here is derived from an EMBL/GenBank/DDBJ whole genome shotgun (WGS) entry which is preliminary data.</text>
</comment>
<dbReference type="RefSeq" id="XP_046014093.1">
    <property type="nucleotide sequence ID" value="XM_046147808.1"/>
</dbReference>